<name>Q1ZMD8_PHOAS</name>
<evidence type="ECO:0008006" key="4">
    <source>
        <dbReference type="Google" id="ProtNLM"/>
    </source>
</evidence>
<dbReference type="OrthoDB" id="6190837at2"/>
<dbReference type="Proteomes" id="UP000001603">
    <property type="component" value="Unassembled WGS sequence"/>
</dbReference>
<reference evidence="2 3" key="1">
    <citation type="journal article" date="2009" name="Proc. Natl. Acad. Sci. U.S.A.">
        <title>The genomic basis of trophic strategy in marine bacteria.</title>
        <authorList>
            <person name="Lauro F.M."/>
            <person name="McDougald D."/>
            <person name="Thomas T."/>
            <person name="Williams T.J."/>
            <person name="Egan S."/>
            <person name="Rice S."/>
            <person name="DeMaere M.Z."/>
            <person name="Ting L."/>
            <person name="Ertan H."/>
            <person name="Johnson J."/>
            <person name="Ferriera S."/>
            <person name="Lapidus A."/>
            <person name="Anderson I."/>
            <person name="Kyrpides N."/>
            <person name="Munk A.C."/>
            <person name="Detter C."/>
            <person name="Han C.S."/>
            <person name="Brown M.V."/>
            <person name="Robb F.T."/>
            <person name="Kjelleberg S."/>
            <person name="Cavicchioli R."/>
        </authorList>
    </citation>
    <scope>NUCLEOTIDE SEQUENCE [LARGE SCALE GENOMIC DNA]</scope>
    <source>
        <strain evidence="2 3">S14</strain>
    </source>
</reference>
<feature type="chain" id="PRO_5004198500" description="DUF3103 domain-containing protein" evidence="1">
    <location>
        <begin position="23"/>
        <end position="393"/>
    </location>
</feature>
<gene>
    <name evidence="2" type="ORF">VAS14_16012</name>
</gene>
<dbReference type="AlphaFoldDB" id="Q1ZMD8"/>
<dbReference type="Pfam" id="PF11301">
    <property type="entry name" value="DUF3103"/>
    <property type="match status" value="1"/>
</dbReference>
<proteinExistence type="predicted"/>
<evidence type="ECO:0000313" key="2">
    <source>
        <dbReference type="EMBL" id="EAS63302.1"/>
    </source>
</evidence>
<dbReference type="InterPro" id="IPR021452">
    <property type="entry name" value="DUF3103"/>
</dbReference>
<keyword evidence="1" id="KW-0732">Signal</keyword>
<feature type="signal peptide" evidence="1">
    <location>
        <begin position="1"/>
        <end position="22"/>
    </location>
</feature>
<protein>
    <recommendedName>
        <fullName evidence="4">DUF3103 domain-containing protein</fullName>
    </recommendedName>
</protein>
<dbReference type="RefSeq" id="WP_005366831.1">
    <property type="nucleotide sequence ID" value="NZ_CH902599.1"/>
</dbReference>
<evidence type="ECO:0000313" key="3">
    <source>
        <dbReference type="Proteomes" id="UP000001603"/>
    </source>
</evidence>
<dbReference type="EMBL" id="AAOJ01000008">
    <property type="protein sequence ID" value="EAS63302.1"/>
    <property type="molecule type" value="Genomic_DNA"/>
</dbReference>
<accession>Q1ZMD8</accession>
<dbReference type="eggNOG" id="ENOG502Z8J0">
    <property type="taxonomic scope" value="Bacteria"/>
</dbReference>
<evidence type="ECO:0000256" key="1">
    <source>
        <dbReference type="SAM" id="SignalP"/>
    </source>
</evidence>
<organism evidence="2 3">
    <name type="scientific">Photobacterium angustum (strain S14 / CCUG 15956)</name>
    <name type="common">Vibrio sp. (strain S14 / CCUG 15956)</name>
    <dbReference type="NCBI Taxonomy" id="314292"/>
    <lineage>
        <taxon>Bacteria</taxon>
        <taxon>Pseudomonadati</taxon>
        <taxon>Pseudomonadota</taxon>
        <taxon>Gammaproteobacteria</taxon>
        <taxon>Vibrionales</taxon>
        <taxon>Vibrionaceae</taxon>
        <taxon>Photobacterium</taxon>
    </lineage>
</organism>
<comment type="caution">
    <text evidence="2">The sequence shown here is derived from an EMBL/GenBank/DDBJ whole genome shotgun (WGS) entry which is preliminary data.</text>
</comment>
<dbReference type="HOGENOM" id="CLU_061973_0_0_6"/>
<sequence length="393" mass="44036">MKLNGSFRAALLIALASFQVNAQAQIPLDIAQRSAEYKQSIALQLSTHYHEIESSLLSQINETKLAAPLSTLITRNKSEIFSTNIEKVEHDYLLLKGINGHGKDILEVRLADPNMIKSWKNGKKPFFAFEPAGDDANWAAIEAYDVDGQIHTFDVYEMPNVPVFVVDANNQYELRAGLKTMQEEMNKLGQKSELLLPDSQKSLDIASINRSALKNPQEKALSTTQLTKIRLNYDNEPWITGKAEVYAIITGIDASRATPQIDLVEMPYLDYDGQDYYPEQTMIIWPRYRWGAVDLILMEQDDGTDYKSLAKLIVEAADEILKMIPNPEVQGYTVITQITSKIIDIIPDGALTNDDDHVDTFYTIMQNTSYIDRPGASGNAIATFKPIVISPTK</sequence>